<proteinExistence type="predicted"/>
<dbReference type="EMBL" id="UOGJ01000125">
    <property type="protein sequence ID" value="VAX37321.1"/>
    <property type="molecule type" value="Genomic_DNA"/>
</dbReference>
<gene>
    <name evidence="2" type="ORF">MNBD_UNCLBAC01-58</name>
</gene>
<evidence type="ECO:0000259" key="1">
    <source>
        <dbReference type="Pfam" id="PF05598"/>
    </source>
</evidence>
<feature type="non-terminal residue" evidence="2">
    <location>
        <position position="72"/>
    </location>
</feature>
<reference evidence="2" key="1">
    <citation type="submission" date="2018-06" db="EMBL/GenBank/DDBJ databases">
        <authorList>
            <person name="Zhirakovskaya E."/>
        </authorList>
    </citation>
    <scope>NUCLEOTIDE SEQUENCE</scope>
</reference>
<accession>A0A3B1DEP1</accession>
<sequence length="72" mass="8582">MYRGKDREEIYLFKELQPFGGQLEEGNRWLKIKALIPWRELERTYAGYFSHRGRPGLDGRLVIGLFLLKHMS</sequence>
<evidence type="ECO:0000313" key="2">
    <source>
        <dbReference type="EMBL" id="VAX37321.1"/>
    </source>
</evidence>
<organism evidence="2">
    <name type="scientific">hydrothermal vent metagenome</name>
    <dbReference type="NCBI Taxonomy" id="652676"/>
    <lineage>
        <taxon>unclassified sequences</taxon>
        <taxon>metagenomes</taxon>
        <taxon>ecological metagenomes</taxon>
    </lineage>
</organism>
<dbReference type="AlphaFoldDB" id="A0A3B1DEP1"/>
<protein>
    <recommendedName>
        <fullName evidence="1">Transposase InsH N-terminal domain-containing protein</fullName>
    </recommendedName>
</protein>
<feature type="domain" description="Transposase InsH N-terminal" evidence="1">
    <location>
        <begin position="22"/>
        <end position="71"/>
    </location>
</feature>
<dbReference type="InterPro" id="IPR008490">
    <property type="entry name" value="Transposase_InsH_N"/>
</dbReference>
<dbReference type="Pfam" id="PF05598">
    <property type="entry name" value="DUF772"/>
    <property type="match status" value="1"/>
</dbReference>
<name>A0A3B1DEP1_9ZZZZ</name>